<reference evidence="7 8" key="1">
    <citation type="submission" date="2021-05" db="EMBL/GenBank/DDBJ databases">
        <title>Genome Assembly of Synthetic Allotetraploid Brassica napus Reveals Homoeologous Exchanges between Subgenomes.</title>
        <authorList>
            <person name="Davis J.T."/>
        </authorList>
    </citation>
    <scope>NUCLEOTIDE SEQUENCE [LARGE SCALE GENOMIC DNA]</scope>
    <source>
        <strain evidence="8">cv. Da-Ae</strain>
        <tissue evidence="7">Seedling</tissue>
    </source>
</reference>
<evidence type="ECO:0000259" key="6">
    <source>
        <dbReference type="PROSITE" id="PS50600"/>
    </source>
</evidence>
<feature type="region of interest" description="Disordered" evidence="5">
    <location>
        <begin position="308"/>
        <end position="342"/>
    </location>
</feature>
<keyword evidence="8" id="KW-1185">Reference proteome</keyword>
<accession>A0ABQ8EBV4</accession>
<dbReference type="Gene3D" id="1.10.418.20">
    <property type="match status" value="1"/>
</dbReference>
<feature type="region of interest" description="Disordered" evidence="5">
    <location>
        <begin position="365"/>
        <end position="397"/>
    </location>
</feature>
<sequence>MSVKTLEMKMHMHTFLSWKLDPRVSALVESTCFRWVLKFKNGLYRQDSNLLIALASKYDESKDHFVIGNPKMDIDFGLEDVSGYESQNINATIMEHFKINEEKAESLMMNSGNSIDLSRLKFEFEMVPQEEDIDLEPYFKAYLLFFVGRSHSPKQQQLLFSHVPTTAWIECCQPLCLGSSYVGEYGRISRKSEESWEIHKLMWFFVRFHSKIFKKQKVFALERFPCLRERCGSSPLYSLPSVFPLILGWMEALCKPNKDMKNVKSVEYYKKKLQDMKEQDVVWQPYNNRDLKLSEKYASQFPMGPSDYRDSMCESTHGDNSTNAHSSEKEQPSPSAHKNDNEDYVTVEPELPELHVTFLINRDSTCESTHGDNSKNAHSSEKEQPSPSSHNNDNGLSNCGAGAAGATGDVYSLFLAQMTVELPLVERLEENQSVQASKGRGKRTKIANVLYKDYVLLTHGLTVKKLDGDGNGKSKGNKKPKRDQALNKKLERTMARNPLTRRYMLPIKVNLSQYQNDPNFVEVHLKDLEFLAPQKFLTSPVMNFYIRFLQKQVPSADQTSEDFHFFNTYFYQKLCDALTHKGNDKEAFWIKFRNWWKSSDIFQYEWNYLKQGDYSLDLPVSKQIWENFPHRINNVDIEVRLLPS</sequence>
<proteinExistence type="inferred from homology"/>
<name>A0ABQ8EBV4_BRANA</name>
<gene>
    <name evidence="7" type="ORF">HID58_006551</name>
</gene>
<dbReference type="PROSITE" id="PS50600">
    <property type="entry name" value="ULP_PROTEASE"/>
    <property type="match status" value="1"/>
</dbReference>
<protein>
    <recommendedName>
        <fullName evidence="6">Ubiquitin-like protease family profile domain-containing protein</fullName>
    </recommendedName>
</protein>
<dbReference type="InterPro" id="IPR038765">
    <property type="entry name" value="Papain-like_cys_pep_sf"/>
</dbReference>
<evidence type="ECO:0000256" key="1">
    <source>
        <dbReference type="ARBA" id="ARBA00005234"/>
    </source>
</evidence>
<comment type="similarity">
    <text evidence="1">Belongs to the peptidase C48 family.</text>
</comment>
<keyword evidence="3" id="KW-0378">Hydrolase</keyword>
<feature type="compositionally biased region" description="Basic and acidic residues" evidence="5">
    <location>
        <begin position="326"/>
        <end position="341"/>
    </location>
</feature>
<feature type="region of interest" description="Disordered" evidence="5">
    <location>
        <begin position="466"/>
        <end position="489"/>
    </location>
</feature>
<feature type="domain" description="Ubiquitin-like protease family profile" evidence="6">
    <location>
        <begin position="521"/>
        <end position="644"/>
    </location>
</feature>
<evidence type="ECO:0000313" key="7">
    <source>
        <dbReference type="EMBL" id="KAH0939090.1"/>
    </source>
</evidence>
<dbReference type="SUPFAM" id="SSF54001">
    <property type="entry name" value="Cysteine proteinases"/>
    <property type="match status" value="1"/>
</dbReference>
<feature type="compositionally biased region" description="Basic and acidic residues" evidence="5">
    <location>
        <begin position="369"/>
        <end position="384"/>
    </location>
</feature>
<keyword evidence="2" id="KW-0645">Protease</keyword>
<feature type="compositionally biased region" description="Polar residues" evidence="5">
    <location>
        <begin position="385"/>
        <end position="397"/>
    </location>
</feature>
<keyword evidence="4" id="KW-0788">Thiol protease</keyword>
<evidence type="ECO:0000256" key="3">
    <source>
        <dbReference type="ARBA" id="ARBA00022801"/>
    </source>
</evidence>
<organism evidence="7 8">
    <name type="scientific">Brassica napus</name>
    <name type="common">Rape</name>
    <dbReference type="NCBI Taxonomy" id="3708"/>
    <lineage>
        <taxon>Eukaryota</taxon>
        <taxon>Viridiplantae</taxon>
        <taxon>Streptophyta</taxon>
        <taxon>Embryophyta</taxon>
        <taxon>Tracheophyta</taxon>
        <taxon>Spermatophyta</taxon>
        <taxon>Magnoliopsida</taxon>
        <taxon>eudicotyledons</taxon>
        <taxon>Gunneridae</taxon>
        <taxon>Pentapetalae</taxon>
        <taxon>rosids</taxon>
        <taxon>malvids</taxon>
        <taxon>Brassicales</taxon>
        <taxon>Brassicaceae</taxon>
        <taxon>Brassiceae</taxon>
        <taxon>Brassica</taxon>
    </lineage>
</organism>
<dbReference type="InterPro" id="IPR003653">
    <property type="entry name" value="Peptidase_C48_C"/>
</dbReference>
<evidence type="ECO:0000256" key="5">
    <source>
        <dbReference type="SAM" id="MobiDB-lite"/>
    </source>
</evidence>
<dbReference type="Pfam" id="PF02902">
    <property type="entry name" value="Peptidase_C48"/>
    <property type="match status" value="1"/>
</dbReference>
<evidence type="ECO:0000256" key="4">
    <source>
        <dbReference type="ARBA" id="ARBA00022807"/>
    </source>
</evidence>
<comment type="caution">
    <text evidence="7">The sequence shown here is derived from an EMBL/GenBank/DDBJ whole genome shotgun (WGS) entry which is preliminary data.</text>
</comment>
<dbReference type="PANTHER" id="PTHR46915:SF12">
    <property type="entry name" value="UBIQUITIN-LIKE PROTEASE FAMILY PROFILE DOMAIN-CONTAINING PROTEIN"/>
    <property type="match status" value="1"/>
</dbReference>
<dbReference type="PANTHER" id="PTHR46915">
    <property type="entry name" value="UBIQUITIN-LIKE PROTEASE 4-RELATED"/>
    <property type="match status" value="1"/>
</dbReference>
<dbReference type="Gene3D" id="3.30.310.130">
    <property type="entry name" value="Ubiquitin-related"/>
    <property type="match status" value="1"/>
</dbReference>
<evidence type="ECO:0000313" key="8">
    <source>
        <dbReference type="Proteomes" id="UP000824890"/>
    </source>
</evidence>
<evidence type="ECO:0000256" key="2">
    <source>
        <dbReference type="ARBA" id="ARBA00022670"/>
    </source>
</evidence>
<dbReference type="EMBL" id="JAGKQM010000002">
    <property type="protein sequence ID" value="KAH0939090.1"/>
    <property type="molecule type" value="Genomic_DNA"/>
</dbReference>
<dbReference type="Proteomes" id="UP000824890">
    <property type="component" value="Unassembled WGS sequence"/>
</dbReference>